<dbReference type="STRING" id="501010.NOSIN_23205"/>
<dbReference type="InterPro" id="IPR046175">
    <property type="entry name" value="DUF6177"/>
</dbReference>
<evidence type="ECO:0000313" key="1">
    <source>
        <dbReference type="EMBL" id="OOC56376.1"/>
    </source>
</evidence>
<organism evidence="1 2">
    <name type="scientific">Nocardiopsis sinuspersici</name>
    <dbReference type="NCBI Taxonomy" id="501010"/>
    <lineage>
        <taxon>Bacteria</taxon>
        <taxon>Bacillati</taxon>
        <taxon>Actinomycetota</taxon>
        <taxon>Actinomycetes</taxon>
        <taxon>Streptosporangiales</taxon>
        <taxon>Nocardiopsidaceae</taxon>
        <taxon>Nocardiopsis</taxon>
    </lineage>
</organism>
<dbReference type="OrthoDB" id="5103427at2"/>
<dbReference type="Pfam" id="PF19674">
    <property type="entry name" value="DUF6177"/>
    <property type="match status" value="1"/>
</dbReference>
<name>A0A1V3C768_9ACTN</name>
<proteinExistence type="predicted"/>
<dbReference type="RefSeq" id="WP_077692820.1">
    <property type="nucleotide sequence ID" value="NZ_MCOK01000001.1"/>
</dbReference>
<sequence>MSYDVVALVADRPDEPAVADALQDVDPKLRLHQHGDTDVLQIRDGDGHLLATFEPGRRVERPDDVVRLLGAEVVAGLPDTFWWVETRARPDARGREVAHRFADGLALRLGGAVWTSGGADFGLWEEPGHPAVDRTAARALLVVQDRAVVPFDSWLSDAVATHTGERTLQVLTPATSRLTYGARTFLAGPLGRWVVRGEDGDCHDGITGLPVHWDTEYGFIPAKEPAGVDWAGKEPGAEPVPGFLADFAETAGTQLVVDVSVLHRDPLTPRPGRAAEVVAEHLAGTAPSGWGPYEPALMAWDRERLSGFVQQRRPEPSILYLSGPLGLGHPLSGQIRLTWRGAHALERISVVVGFEGEGSVPFDALPELVEALAEEGLLESLRVRRLPGRGDTTYVPVWAGPAVPVGLAIGPERLRRVGAGRAQAGPIRGTLVGEGEERAAWYPVLEDAAAPMRALELTRRQTAYLTAASRG</sequence>
<evidence type="ECO:0000313" key="2">
    <source>
        <dbReference type="Proteomes" id="UP000189004"/>
    </source>
</evidence>
<dbReference type="Proteomes" id="UP000189004">
    <property type="component" value="Unassembled WGS sequence"/>
</dbReference>
<protein>
    <submittedName>
        <fullName evidence="1">Uncharacterized protein</fullName>
    </submittedName>
</protein>
<comment type="caution">
    <text evidence="1">The sequence shown here is derived from an EMBL/GenBank/DDBJ whole genome shotgun (WGS) entry which is preliminary data.</text>
</comment>
<reference evidence="2" key="1">
    <citation type="submission" date="2016-08" db="EMBL/GenBank/DDBJ databases">
        <authorList>
            <person name="Tokovenko B."/>
            <person name="Kalinowski J."/>
        </authorList>
    </citation>
    <scope>NUCLEOTIDE SEQUENCE [LARGE SCALE GENOMIC DNA]</scope>
    <source>
        <strain evidence="2">UTMC102</strain>
    </source>
</reference>
<dbReference type="EMBL" id="MCOK01000001">
    <property type="protein sequence ID" value="OOC56376.1"/>
    <property type="molecule type" value="Genomic_DNA"/>
</dbReference>
<dbReference type="AlphaFoldDB" id="A0A1V3C768"/>
<keyword evidence="2" id="KW-1185">Reference proteome</keyword>
<gene>
    <name evidence="1" type="ORF">NOSIN_23205</name>
</gene>
<accession>A0A1V3C768</accession>